<keyword evidence="1" id="KW-1133">Transmembrane helix</keyword>
<feature type="transmembrane region" description="Helical" evidence="1">
    <location>
        <begin position="96"/>
        <end position="120"/>
    </location>
</feature>
<keyword evidence="1" id="KW-0472">Membrane</keyword>
<gene>
    <name evidence="2" type="ORF">PFICI_13808</name>
</gene>
<dbReference type="GO" id="GO:0005886">
    <property type="term" value="C:plasma membrane"/>
    <property type="evidence" value="ECO:0007669"/>
    <property type="project" value="TreeGrafter"/>
</dbReference>
<dbReference type="EMBL" id="KI912120">
    <property type="protein sequence ID" value="ETS73942.1"/>
    <property type="molecule type" value="Genomic_DNA"/>
</dbReference>
<evidence type="ECO:0000313" key="3">
    <source>
        <dbReference type="Proteomes" id="UP000030651"/>
    </source>
</evidence>
<feature type="transmembrane region" description="Helical" evidence="1">
    <location>
        <begin position="66"/>
        <end position="84"/>
    </location>
</feature>
<dbReference type="eggNOG" id="ENOG502QWJ3">
    <property type="taxonomic scope" value="Eukaryota"/>
</dbReference>
<protein>
    <recommendedName>
        <fullName evidence="4">Integral membrane protein TmpA</fullName>
    </recommendedName>
</protein>
<keyword evidence="1" id="KW-0812">Transmembrane</keyword>
<dbReference type="InParanoid" id="W3WLA6"/>
<feature type="transmembrane region" description="Helical" evidence="1">
    <location>
        <begin position="176"/>
        <end position="194"/>
    </location>
</feature>
<feature type="transmembrane region" description="Helical" evidence="1">
    <location>
        <begin position="132"/>
        <end position="156"/>
    </location>
</feature>
<organism evidence="2 3">
    <name type="scientific">Pestalotiopsis fici (strain W106-1 / CGMCC3.15140)</name>
    <dbReference type="NCBI Taxonomy" id="1229662"/>
    <lineage>
        <taxon>Eukaryota</taxon>
        <taxon>Fungi</taxon>
        <taxon>Dikarya</taxon>
        <taxon>Ascomycota</taxon>
        <taxon>Pezizomycotina</taxon>
        <taxon>Sordariomycetes</taxon>
        <taxon>Xylariomycetidae</taxon>
        <taxon>Amphisphaeriales</taxon>
        <taxon>Sporocadaceae</taxon>
        <taxon>Pestalotiopsis</taxon>
    </lineage>
</organism>
<reference evidence="3" key="1">
    <citation type="journal article" date="2015" name="BMC Genomics">
        <title>Genomic and transcriptomic analysis of the endophytic fungus Pestalotiopsis fici reveals its lifestyle and high potential for synthesis of natural products.</title>
        <authorList>
            <person name="Wang X."/>
            <person name="Zhang X."/>
            <person name="Liu L."/>
            <person name="Xiang M."/>
            <person name="Wang W."/>
            <person name="Sun X."/>
            <person name="Che Y."/>
            <person name="Guo L."/>
            <person name="Liu G."/>
            <person name="Guo L."/>
            <person name="Wang C."/>
            <person name="Yin W.B."/>
            <person name="Stadler M."/>
            <person name="Zhang X."/>
            <person name="Liu X."/>
        </authorList>
    </citation>
    <scope>NUCLEOTIDE SEQUENCE [LARGE SCALE GENOMIC DNA]</scope>
    <source>
        <strain evidence="3">W106-1 / CGMCC3.15140</strain>
    </source>
</reference>
<feature type="transmembrane region" description="Helical" evidence="1">
    <location>
        <begin position="243"/>
        <end position="261"/>
    </location>
</feature>
<evidence type="ECO:0008006" key="4">
    <source>
        <dbReference type="Google" id="ProtNLM"/>
    </source>
</evidence>
<dbReference type="Proteomes" id="UP000030651">
    <property type="component" value="Unassembled WGS sequence"/>
</dbReference>
<dbReference type="RefSeq" id="XP_007840580.1">
    <property type="nucleotide sequence ID" value="XM_007842389.1"/>
</dbReference>
<dbReference type="KEGG" id="pfy:PFICI_13808"/>
<dbReference type="GO" id="GO:0048315">
    <property type="term" value="P:conidium formation"/>
    <property type="evidence" value="ECO:0007669"/>
    <property type="project" value="TreeGrafter"/>
</dbReference>
<dbReference type="InterPro" id="IPR052979">
    <property type="entry name" value="Adenylate-forming_domain"/>
</dbReference>
<dbReference type="HOGENOM" id="CLU_005562_3_0_1"/>
<keyword evidence="3" id="KW-1185">Reference proteome</keyword>
<proteinExistence type="predicted"/>
<evidence type="ECO:0000313" key="2">
    <source>
        <dbReference type="EMBL" id="ETS73942.1"/>
    </source>
</evidence>
<dbReference type="GO" id="GO:0043935">
    <property type="term" value="P:sexual sporulation resulting in formation of a cellular spore"/>
    <property type="evidence" value="ECO:0007669"/>
    <property type="project" value="TreeGrafter"/>
</dbReference>
<dbReference type="GeneID" id="19278821"/>
<dbReference type="GO" id="GO:0075306">
    <property type="term" value="P:regulation of conidium formation"/>
    <property type="evidence" value="ECO:0007669"/>
    <property type="project" value="TreeGrafter"/>
</dbReference>
<evidence type="ECO:0000256" key="1">
    <source>
        <dbReference type="SAM" id="Phobius"/>
    </source>
</evidence>
<dbReference type="AlphaFoldDB" id="W3WLA6"/>
<dbReference type="OrthoDB" id="3142841at2759"/>
<dbReference type="PANTHER" id="PTHR33927">
    <property type="entry name" value="TRANSMEMBRANE PROTEIN"/>
    <property type="match status" value="1"/>
</dbReference>
<sequence length="471" mass="52817">MDSQAPDAILPQKPQPIISVRSKVSHNRTESQIPLTGDLEKQLPPVAPPKRFAKIRYVILNTYRRLFGLAFMGNLIAFIIVMARDRLLIDCVNACAINLLVCGLARQPLVINSLFVSLCAVPRSAPLRLRHLACKIFHLGGVHSGTGVASLVWYLGFISVYTQQYKPSPVSTTVMVLGYVVLAVILLIIAVATPKFRMMYHDWFELTHRFSTWTLLALFWALLLTLASQEKPSMGGFLVQQPAFWAIIIVTAAIIQPWAMLRKVKVTPEHLSKHAIRLHFSHTSIMFGQGISVSKHPLRDWHSFATITDRFDSPDTKFSCLVSKAGDWTSSIIAEPSSHVWVRGVPVYGFGYVMRVFKRIIVVTTGSGIGPCLSFIDDDNRPEMRVVWQTKSPLQTYSQRTLDLVHKMDPDPLVIDTRASGRVDMLPEVLRLYEEFNAEAVCVISNPMVTKKLVRDLEARGVHAYGPIFDS</sequence>
<name>W3WLA6_PESFW</name>
<accession>W3WLA6</accession>
<dbReference type="PANTHER" id="PTHR33927:SF3">
    <property type="entry name" value="INTEGRAL MEMBRANE PROTEIN TMPA"/>
    <property type="match status" value="1"/>
</dbReference>
<dbReference type="OMA" id="MYRRATM"/>
<feature type="transmembrane region" description="Helical" evidence="1">
    <location>
        <begin position="206"/>
        <end position="223"/>
    </location>
</feature>